<dbReference type="PANTHER" id="PTHR18916">
    <property type="entry name" value="DYNACTIN 1-RELATED MICROTUBULE-BINDING"/>
    <property type="match status" value="1"/>
</dbReference>
<evidence type="ECO:0000256" key="1">
    <source>
        <dbReference type="ARBA" id="ARBA00023186"/>
    </source>
</evidence>
<dbReference type="PROSITE" id="PS50245">
    <property type="entry name" value="CAP_GLY_2"/>
    <property type="match status" value="1"/>
</dbReference>
<organism evidence="4 5">
    <name type="scientific">Maudiozyma exigua</name>
    <name type="common">Yeast</name>
    <name type="synonym">Kazachstania exigua</name>
    <dbReference type="NCBI Taxonomy" id="34358"/>
    <lineage>
        <taxon>Eukaryota</taxon>
        <taxon>Fungi</taxon>
        <taxon>Dikarya</taxon>
        <taxon>Ascomycota</taxon>
        <taxon>Saccharomycotina</taxon>
        <taxon>Saccharomycetes</taxon>
        <taxon>Saccharomycetales</taxon>
        <taxon>Saccharomycetaceae</taxon>
        <taxon>Maudiozyma</taxon>
    </lineage>
</organism>
<reference evidence="4 5" key="1">
    <citation type="submission" date="2020-11" db="EMBL/GenBank/DDBJ databases">
        <title>Kefir isolates.</title>
        <authorList>
            <person name="Marcisauskas S."/>
            <person name="Kim Y."/>
            <person name="Blasche S."/>
        </authorList>
    </citation>
    <scope>NUCLEOTIDE SEQUENCE [LARGE SCALE GENOMIC DNA]</scope>
    <source>
        <strain evidence="4 5">OG2</strain>
    </source>
</reference>
<dbReference type="SMART" id="SM01052">
    <property type="entry name" value="CAP_GLY"/>
    <property type="match status" value="1"/>
</dbReference>
<name>A0A9P6W5T9_MAUEX</name>
<dbReference type="Proteomes" id="UP000750334">
    <property type="component" value="Unassembled WGS sequence"/>
</dbReference>
<feature type="domain" description="CAP-Gly" evidence="3">
    <location>
        <begin position="187"/>
        <end position="222"/>
    </location>
</feature>
<evidence type="ECO:0000259" key="3">
    <source>
        <dbReference type="PROSITE" id="PS50245"/>
    </source>
</evidence>
<dbReference type="InterPro" id="IPR036859">
    <property type="entry name" value="CAP-Gly_dom_sf"/>
</dbReference>
<proteinExistence type="inferred from homology"/>
<accession>A0A9P6W5T9</accession>
<dbReference type="InterPro" id="IPR000626">
    <property type="entry name" value="Ubiquitin-like_dom"/>
</dbReference>
<sequence length="246" mass="27734">MIELLVTSDLVSVNKSFVEDITLTQLCAKLHTITGIEPNDMKLKLIFINSQDNGIIVPSKSNGDDQIFSQIDLSSVKGVHVEDTNENSMANQLKVSSSSTDNIGFKLSEEEYLSRSSSVLQWKKENQLGRFDPNYIAKRDQEKELQKDKIAQLIIGERCSVKTEGQPERRGWLRFIGKIPQINNDDIWCGIEFDEPSGKNDGSHKGVQYFGPVTNKYGAFVKINFVETGKKFTPFEIDFSDSDDEI</sequence>
<evidence type="ECO:0000313" key="5">
    <source>
        <dbReference type="Proteomes" id="UP000750334"/>
    </source>
</evidence>
<comment type="caution">
    <text evidence="4">The sequence shown here is derived from an EMBL/GenBank/DDBJ whole genome shotgun (WGS) entry which is preliminary data.</text>
</comment>
<dbReference type="PROSITE" id="PS00845">
    <property type="entry name" value="CAP_GLY_1"/>
    <property type="match status" value="1"/>
</dbReference>
<dbReference type="InterPro" id="IPR029071">
    <property type="entry name" value="Ubiquitin-like_domsf"/>
</dbReference>
<dbReference type="InterPro" id="IPR000938">
    <property type="entry name" value="CAP-Gly_domain"/>
</dbReference>
<evidence type="ECO:0000313" key="4">
    <source>
        <dbReference type="EMBL" id="KAG0664841.1"/>
    </source>
</evidence>
<dbReference type="SUPFAM" id="SSF74924">
    <property type="entry name" value="Cap-Gly domain"/>
    <property type="match status" value="1"/>
</dbReference>
<dbReference type="EMBL" id="PUHR01000116">
    <property type="protein sequence ID" value="KAG0664841.1"/>
    <property type="molecule type" value="Genomic_DNA"/>
</dbReference>
<dbReference type="Pfam" id="PF14560">
    <property type="entry name" value="Ubiquitin_2"/>
    <property type="match status" value="1"/>
</dbReference>
<gene>
    <name evidence="4" type="ORF">C6P45_000511</name>
</gene>
<dbReference type="Gene3D" id="2.30.30.190">
    <property type="entry name" value="CAP Gly-rich-like domain"/>
    <property type="match status" value="1"/>
</dbReference>
<dbReference type="Pfam" id="PF01302">
    <property type="entry name" value="CAP_GLY"/>
    <property type="match status" value="1"/>
</dbReference>
<dbReference type="AlphaFoldDB" id="A0A9P6W5T9"/>
<protein>
    <recommendedName>
        <fullName evidence="3">CAP-Gly domain-containing protein</fullName>
    </recommendedName>
</protein>
<dbReference type="OrthoDB" id="5295208at2759"/>
<keyword evidence="5" id="KW-1185">Reference proteome</keyword>
<dbReference type="Gene3D" id="3.10.20.90">
    <property type="entry name" value="Phosphatidylinositol 3-kinase Catalytic Subunit, Chain A, domain 1"/>
    <property type="match status" value="1"/>
</dbReference>
<dbReference type="SUPFAM" id="SSF54236">
    <property type="entry name" value="Ubiquitin-like"/>
    <property type="match status" value="1"/>
</dbReference>
<keyword evidence="1" id="KW-0143">Chaperone</keyword>
<evidence type="ECO:0000256" key="2">
    <source>
        <dbReference type="ARBA" id="ARBA00025779"/>
    </source>
</evidence>
<comment type="similarity">
    <text evidence="2">Belongs to the TBCB family.</text>
</comment>